<dbReference type="InterPro" id="IPR020596">
    <property type="entry name" value="rRNA_Ade_Mease_Trfase_CS"/>
</dbReference>
<evidence type="ECO:0000256" key="3">
    <source>
        <dbReference type="ARBA" id="ARBA00022691"/>
    </source>
</evidence>
<keyword evidence="4 5" id="KW-0694">RNA-binding</keyword>
<comment type="caution">
    <text evidence="7">The sequence shown here is derived from an EMBL/GenBank/DDBJ whole genome shotgun (WGS) entry which is preliminary data.</text>
</comment>
<dbReference type="InterPro" id="IPR029063">
    <property type="entry name" value="SAM-dependent_MTases_sf"/>
</dbReference>
<protein>
    <submittedName>
        <fullName evidence="7">ErmE/ErmH/ErmO/ErmR family 23S rRNA (Adenine(2058)-N(6))-methyltransferase</fullName>
    </submittedName>
</protein>
<dbReference type="InterPro" id="IPR001737">
    <property type="entry name" value="KsgA/Erm"/>
</dbReference>
<keyword evidence="3 5" id="KW-0949">S-adenosyl-L-methionine</keyword>
<feature type="binding site" evidence="5">
    <location>
        <position position="13"/>
    </location>
    <ligand>
        <name>S-adenosyl-L-methionine</name>
        <dbReference type="ChEBI" id="CHEBI:59789"/>
    </ligand>
</feature>
<dbReference type="PANTHER" id="PTHR11727:SF7">
    <property type="entry name" value="DIMETHYLADENOSINE TRANSFERASE-RELATED"/>
    <property type="match status" value="1"/>
</dbReference>
<sequence length="256" mass="28693">MAVAHRRKTLSQNFLHDPAVVRRLVRLSALPDEALVVEPGAGEGALTRSLATARRRVVAYEIDPRLAARLSHSLGSRPGLRIVHGDFLRARPPREAFAVVGNIPYTRTTDIVRWCLAAPRLTSATLLTQLEFARKHSGDFGRWPLLTVRTWPEHLWRRLDRVSRRSFTPVPRSDSAVLRVETRPQPLLQREQLPAYRDFVEFGFTGLGGSLAATLARRHGRTRVRAVFRGLDVAASLPVGLVAPAQWLSLFRELEG</sequence>
<evidence type="ECO:0000256" key="1">
    <source>
        <dbReference type="ARBA" id="ARBA00022603"/>
    </source>
</evidence>
<feature type="binding site" evidence="5">
    <location>
        <position position="102"/>
    </location>
    <ligand>
        <name>S-adenosyl-L-methionine</name>
        <dbReference type="ChEBI" id="CHEBI:59789"/>
    </ligand>
</feature>
<evidence type="ECO:0000256" key="2">
    <source>
        <dbReference type="ARBA" id="ARBA00022679"/>
    </source>
</evidence>
<feature type="binding site" evidence="5">
    <location>
        <position position="86"/>
    </location>
    <ligand>
        <name>S-adenosyl-L-methionine</name>
        <dbReference type="ChEBI" id="CHEBI:59789"/>
    </ligand>
</feature>
<evidence type="ECO:0000313" key="7">
    <source>
        <dbReference type="EMBL" id="MFC4493437.1"/>
    </source>
</evidence>
<evidence type="ECO:0000313" key="8">
    <source>
        <dbReference type="Proteomes" id="UP001595997"/>
    </source>
</evidence>
<evidence type="ECO:0000256" key="4">
    <source>
        <dbReference type="ARBA" id="ARBA00022884"/>
    </source>
</evidence>
<keyword evidence="2 5" id="KW-0808">Transferase</keyword>
<dbReference type="SMART" id="SM00650">
    <property type="entry name" value="rADc"/>
    <property type="match status" value="1"/>
</dbReference>
<evidence type="ECO:0000256" key="5">
    <source>
        <dbReference type="PROSITE-ProRule" id="PRU01026"/>
    </source>
</evidence>
<proteinExistence type="inferred from homology"/>
<dbReference type="PROSITE" id="PS51689">
    <property type="entry name" value="SAM_RNA_A_N6_MT"/>
    <property type="match status" value="1"/>
</dbReference>
<dbReference type="SUPFAM" id="SSF53335">
    <property type="entry name" value="S-adenosyl-L-methionine-dependent methyltransferases"/>
    <property type="match status" value="1"/>
</dbReference>
<gene>
    <name evidence="7" type="primary">erm</name>
    <name evidence="7" type="ORF">ACFPA8_04720</name>
</gene>
<dbReference type="Gene3D" id="3.40.50.150">
    <property type="entry name" value="Vaccinia Virus protein VP39"/>
    <property type="match status" value="1"/>
</dbReference>
<name>A0ABV9A2K9_9ACTN</name>
<dbReference type="RefSeq" id="WP_386442844.1">
    <property type="nucleotide sequence ID" value="NZ_JBHSFH010000003.1"/>
</dbReference>
<feature type="binding site" evidence="5">
    <location>
        <position position="61"/>
    </location>
    <ligand>
        <name>S-adenosyl-L-methionine</name>
        <dbReference type="ChEBI" id="CHEBI:59789"/>
    </ligand>
</feature>
<feature type="domain" description="Ribosomal RNA adenine methylase transferase N-terminal" evidence="6">
    <location>
        <begin position="20"/>
        <end position="184"/>
    </location>
</feature>
<dbReference type="PROSITE" id="PS01131">
    <property type="entry name" value="RRNA_A_DIMETH"/>
    <property type="match status" value="1"/>
</dbReference>
<evidence type="ECO:0000259" key="6">
    <source>
        <dbReference type="SMART" id="SM00650"/>
    </source>
</evidence>
<dbReference type="PANTHER" id="PTHR11727">
    <property type="entry name" value="DIMETHYLADENOSINE TRANSFERASE"/>
    <property type="match status" value="1"/>
</dbReference>
<dbReference type="Pfam" id="PF00398">
    <property type="entry name" value="RrnaAD"/>
    <property type="match status" value="1"/>
</dbReference>
<dbReference type="CDD" id="cd02440">
    <property type="entry name" value="AdoMet_MTases"/>
    <property type="match status" value="1"/>
</dbReference>
<accession>A0ABV9A2K9</accession>
<keyword evidence="1 5" id="KW-0489">Methyltransferase</keyword>
<dbReference type="InterPro" id="IPR023165">
    <property type="entry name" value="rRNA_Ade_diMease-like_C"/>
</dbReference>
<dbReference type="Gene3D" id="1.10.8.100">
    <property type="entry name" value="Ribosomal RNA adenine dimethylase-like, domain 2"/>
    <property type="match status" value="1"/>
</dbReference>
<feature type="binding site" evidence="5">
    <location>
        <position position="40"/>
    </location>
    <ligand>
        <name>S-adenosyl-L-methionine</name>
        <dbReference type="ChEBI" id="CHEBI:59789"/>
    </ligand>
</feature>
<organism evidence="7 8">
    <name type="scientific">Streptomyces ovatisporus</name>
    <dbReference type="NCBI Taxonomy" id="1128682"/>
    <lineage>
        <taxon>Bacteria</taxon>
        <taxon>Bacillati</taxon>
        <taxon>Actinomycetota</taxon>
        <taxon>Actinomycetes</taxon>
        <taxon>Kitasatosporales</taxon>
        <taxon>Streptomycetaceae</taxon>
        <taxon>Streptomyces</taxon>
    </lineage>
</organism>
<reference evidence="8" key="1">
    <citation type="journal article" date="2019" name="Int. J. Syst. Evol. Microbiol.">
        <title>The Global Catalogue of Microorganisms (GCM) 10K type strain sequencing project: providing services to taxonomists for standard genome sequencing and annotation.</title>
        <authorList>
            <consortium name="The Broad Institute Genomics Platform"/>
            <consortium name="The Broad Institute Genome Sequencing Center for Infectious Disease"/>
            <person name="Wu L."/>
            <person name="Ma J."/>
        </authorList>
    </citation>
    <scope>NUCLEOTIDE SEQUENCE [LARGE SCALE GENOMIC DNA]</scope>
    <source>
        <strain evidence="8">CGMCC 4.7357</strain>
    </source>
</reference>
<dbReference type="NCBIfam" id="NF000499">
    <property type="entry name" value="Erm23S_rRNA_broad"/>
    <property type="match status" value="1"/>
</dbReference>
<dbReference type="EMBL" id="JBHSFH010000003">
    <property type="protein sequence ID" value="MFC4493437.1"/>
    <property type="molecule type" value="Genomic_DNA"/>
</dbReference>
<dbReference type="Proteomes" id="UP001595997">
    <property type="component" value="Unassembled WGS sequence"/>
</dbReference>
<dbReference type="InterPro" id="IPR020598">
    <property type="entry name" value="rRNA_Ade_methylase_Trfase_N"/>
</dbReference>
<comment type="similarity">
    <text evidence="5">Belongs to the class I-like SAM-binding methyltransferase superfamily. rRNA adenine N(6)-methyltransferase family.</text>
</comment>
<dbReference type="NCBIfam" id="NF000337">
    <property type="entry name" value="erm_SHROVE"/>
    <property type="match status" value="1"/>
</dbReference>
<feature type="binding site" evidence="5">
    <location>
        <position position="15"/>
    </location>
    <ligand>
        <name>S-adenosyl-L-methionine</name>
        <dbReference type="ChEBI" id="CHEBI:59789"/>
    </ligand>
</feature>
<keyword evidence="8" id="KW-1185">Reference proteome</keyword>